<keyword evidence="1" id="KW-1133">Transmembrane helix</keyword>
<feature type="transmembrane region" description="Helical" evidence="1">
    <location>
        <begin position="7"/>
        <end position="24"/>
    </location>
</feature>
<evidence type="ECO:0000256" key="1">
    <source>
        <dbReference type="SAM" id="Phobius"/>
    </source>
</evidence>
<sequence>MKEFIGIFLACVVICSIFSFFFLGLIVESIWALIILIAFVLSVFITVFVKQESRIEELEKKVEKLLDKQE</sequence>
<keyword evidence="1" id="KW-0812">Transmembrane</keyword>
<dbReference type="Proteomes" id="UP000275076">
    <property type="component" value="Unassembled WGS sequence"/>
</dbReference>
<evidence type="ECO:0000313" key="3">
    <source>
        <dbReference type="Proteomes" id="UP000275076"/>
    </source>
</evidence>
<evidence type="ECO:0000313" key="2">
    <source>
        <dbReference type="EMBL" id="RSL30380.1"/>
    </source>
</evidence>
<protein>
    <submittedName>
        <fullName evidence="2">Uncharacterized protein</fullName>
    </submittedName>
</protein>
<name>A0A428MW48_9BACI</name>
<accession>A0A428MW48</accession>
<keyword evidence="3" id="KW-1185">Reference proteome</keyword>
<reference evidence="2 3" key="1">
    <citation type="submission" date="2018-10" db="EMBL/GenBank/DDBJ databases">
        <title>Draft genome sequence of Bacillus salarius IM0101, isolated from a hypersaline soil in Inner Mongolia, China.</title>
        <authorList>
            <person name="Yamprayoonswat W."/>
            <person name="Boonvisut S."/>
            <person name="Jumpathong W."/>
            <person name="Sittihan S."/>
            <person name="Ruangsuj P."/>
            <person name="Wanthongcharoen S."/>
            <person name="Thongpramul N."/>
            <person name="Pimmason S."/>
            <person name="Yu B."/>
            <person name="Yasawong M."/>
        </authorList>
    </citation>
    <scope>NUCLEOTIDE SEQUENCE [LARGE SCALE GENOMIC DNA]</scope>
    <source>
        <strain evidence="2 3">IM0101</strain>
    </source>
</reference>
<gene>
    <name evidence="2" type="ORF">D7Z54_26445</name>
</gene>
<dbReference type="EMBL" id="RBVX01000038">
    <property type="protein sequence ID" value="RSL30380.1"/>
    <property type="molecule type" value="Genomic_DNA"/>
</dbReference>
<dbReference type="OrthoDB" id="2942144at2"/>
<dbReference type="RefSeq" id="WP_125560770.1">
    <property type="nucleotide sequence ID" value="NZ_RBVX01000038.1"/>
</dbReference>
<comment type="caution">
    <text evidence="2">The sequence shown here is derived from an EMBL/GenBank/DDBJ whole genome shotgun (WGS) entry which is preliminary data.</text>
</comment>
<keyword evidence="1" id="KW-0472">Membrane</keyword>
<feature type="transmembrane region" description="Helical" evidence="1">
    <location>
        <begin position="30"/>
        <end position="49"/>
    </location>
</feature>
<dbReference type="AlphaFoldDB" id="A0A428MW48"/>
<proteinExistence type="predicted"/>
<organism evidence="2 3">
    <name type="scientific">Salibacterium salarium</name>
    <dbReference type="NCBI Taxonomy" id="284579"/>
    <lineage>
        <taxon>Bacteria</taxon>
        <taxon>Bacillati</taxon>
        <taxon>Bacillota</taxon>
        <taxon>Bacilli</taxon>
        <taxon>Bacillales</taxon>
        <taxon>Bacillaceae</taxon>
    </lineage>
</organism>